<dbReference type="PROSITE" id="PS50016">
    <property type="entry name" value="ZF_PHD_2"/>
    <property type="match status" value="2"/>
</dbReference>
<comment type="caution">
    <text evidence="12">The sequence shown here is derived from an EMBL/GenBank/DDBJ whole genome shotgun (WGS) entry which is preliminary data.</text>
</comment>
<dbReference type="InterPro" id="IPR011011">
    <property type="entry name" value="Znf_FYVE_PHD"/>
</dbReference>
<dbReference type="Gene3D" id="3.30.40.10">
    <property type="entry name" value="Zinc/RING finger domain, C3HC4 (zinc finger)"/>
    <property type="match status" value="2"/>
</dbReference>
<evidence type="ECO:0000256" key="9">
    <source>
        <dbReference type="SAM" id="MobiDB-lite"/>
    </source>
</evidence>
<feature type="domain" description="PHD-type" evidence="11">
    <location>
        <begin position="1191"/>
        <end position="1241"/>
    </location>
</feature>
<dbReference type="GO" id="GO:0000785">
    <property type="term" value="C:chromatin"/>
    <property type="evidence" value="ECO:0007669"/>
    <property type="project" value="UniProtKB-ARBA"/>
</dbReference>
<feature type="region of interest" description="Disordered" evidence="9">
    <location>
        <begin position="1"/>
        <end position="52"/>
    </location>
</feature>
<dbReference type="EMBL" id="SWLB01000015">
    <property type="protein sequence ID" value="KAF3328496.1"/>
    <property type="molecule type" value="Genomic_DNA"/>
</dbReference>
<dbReference type="InterPro" id="IPR003888">
    <property type="entry name" value="FYrich_N"/>
</dbReference>
<feature type="domain" description="Bromo" evidence="10">
    <location>
        <begin position="1084"/>
        <end position="1132"/>
    </location>
</feature>
<comment type="subcellular location">
    <subcellularLocation>
        <location evidence="1">Nucleus</location>
    </subcellularLocation>
</comment>
<keyword evidence="3 8" id="KW-0863">Zinc-finger</keyword>
<dbReference type="PANTHER" id="PTHR47162:SF10">
    <property type="entry name" value="METHYL-CPG-BINDING DOMAIN-CONTAINING PROTEIN 9 ISOFORM X1"/>
    <property type="match status" value="1"/>
</dbReference>
<gene>
    <name evidence="12" type="ORF">FCM35_KLT05574</name>
</gene>
<dbReference type="PROSITE" id="PS01359">
    <property type="entry name" value="ZF_PHD_1"/>
    <property type="match status" value="2"/>
</dbReference>
<dbReference type="InterPro" id="IPR013083">
    <property type="entry name" value="Znf_RING/FYVE/PHD"/>
</dbReference>
<dbReference type="PANTHER" id="PTHR47162">
    <property type="entry name" value="OS02G0192300 PROTEIN"/>
    <property type="match status" value="1"/>
</dbReference>
<dbReference type="InterPro" id="IPR019787">
    <property type="entry name" value="Znf_PHD-finger"/>
</dbReference>
<dbReference type="SUPFAM" id="SSF47370">
    <property type="entry name" value="Bromodomain"/>
    <property type="match status" value="1"/>
</dbReference>
<evidence type="ECO:0000256" key="4">
    <source>
        <dbReference type="ARBA" id="ARBA00022833"/>
    </source>
</evidence>
<dbReference type="CDD" id="cd15519">
    <property type="entry name" value="PHD1_Lid2p_like"/>
    <property type="match status" value="1"/>
</dbReference>
<organism evidence="12 13">
    <name type="scientific">Carex littledalei</name>
    <dbReference type="NCBI Taxonomy" id="544730"/>
    <lineage>
        <taxon>Eukaryota</taxon>
        <taxon>Viridiplantae</taxon>
        <taxon>Streptophyta</taxon>
        <taxon>Embryophyta</taxon>
        <taxon>Tracheophyta</taxon>
        <taxon>Spermatophyta</taxon>
        <taxon>Magnoliopsida</taxon>
        <taxon>Liliopsida</taxon>
        <taxon>Poales</taxon>
        <taxon>Cyperaceae</taxon>
        <taxon>Cyperoideae</taxon>
        <taxon>Cariceae</taxon>
        <taxon>Carex</taxon>
        <taxon>Carex subgen. Euthyceras</taxon>
    </lineage>
</organism>
<dbReference type="SMART" id="SM00249">
    <property type="entry name" value="PHD"/>
    <property type="match status" value="2"/>
</dbReference>
<evidence type="ECO:0000256" key="6">
    <source>
        <dbReference type="ARBA" id="ARBA00023242"/>
    </source>
</evidence>
<keyword evidence="13" id="KW-1185">Reference proteome</keyword>
<evidence type="ECO:0000256" key="3">
    <source>
        <dbReference type="ARBA" id="ARBA00022771"/>
    </source>
</evidence>
<feature type="compositionally biased region" description="Basic and acidic residues" evidence="9">
    <location>
        <begin position="1019"/>
        <end position="1029"/>
    </location>
</feature>
<accession>A0A833V8F5</accession>
<dbReference type="PROSITE" id="PS51542">
    <property type="entry name" value="FYRN"/>
    <property type="match status" value="1"/>
</dbReference>
<dbReference type="PROSITE" id="PS50014">
    <property type="entry name" value="BROMODOMAIN_2"/>
    <property type="match status" value="1"/>
</dbReference>
<protein>
    <submittedName>
        <fullName evidence="12">Methyl-CpG-binding domain-containing protein 9</fullName>
    </submittedName>
</protein>
<dbReference type="CDD" id="cd15489">
    <property type="entry name" value="PHD_SF"/>
    <property type="match status" value="1"/>
</dbReference>
<evidence type="ECO:0000313" key="12">
    <source>
        <dbReference type="EMBL" id="KAF3328496.1"/>
    </source>
</evidence>
<dbReference type="Gene3D" id="1.20.920.10">
    <property type="entry name" value="Bromodomain-like"/>
    <property type="match status" value="1"/>
</dbReference>
<keyword evidence="5 7" id="KW-0103">Bromodomain</keyword>
<feature type="region of interest" description="Disordered" evidence="9">
    <location>
        <begin position="1375"/>
        <end position="1399"/>
    </location>
</feature>
<dbReference type="InterPro" id="IPR019786">
    <property type="entry name" value="Zinc_finger_PHD-type_CS"/>
</dbReference>
<dbReference type="Pfam" id="PF15612">
    <property type="entry name" value="WHIM1"/>
    <property type="match status" value="1"/>
</dbReference>
<feature type="region of interest" description="Disordered" evidence="9">
    <location>
        <begin position="1010"/>
        <end position="1032"/>
    </location>
</feature>
<evidence type="ECO:0000256" key="5">
    <source>
        <dbReference type="ARBA" id="ARBA00023117"/>
    </source>
</evidence>
<evidence type="ECO:0000259" key="10">
    <source>
        <dbReference type="PROSITE" id="PS50014"/>
    </source>
</evidence>
<dbReference type="OrthoDB" id="692644at2759"/>
<proteinExistence type="predicted"/>
<evidence type="ECO:0000313" key="13">
    <source>
        <dbReference type="Proteomes" id="UP000623129"/>
    </source>
</evidence>
<dbReference type="InterPro" id="IPR036427">
    <property type="entry name" value="Bromodomain-like_sf"/>
</dbReference>
<feature type="domain" description="PHD-type" evidence="11">
    <location>
        <begin position="90"/>
        <end position="141"/>
    </location>
</feature>
<dbReference type="InterPro" id="IPR001487">
    <property type="entry name" value="Bromodomain"/>
</dbReference>
<dbReference type="GO" id="GO:0005634">
    <property type="term" value="C:nucleus"/>
    <property type="evidence" value="ECO:0007669"/>
    <property type="project" value="UniProtKB-SubCell"/>
</dbReference>
<name>A0A833V8F5_9POAL</name>
<evidence type="ECO:0000256" key="1">
    <source>
        <dbReference type="ARBA" id="ARBA00004123"/>
    </source>
</evidence>
<keyword evidence="6" id="KW-0539">Nucleus</keyword>
<dbReference type="Proteomes" id="UP000623129">
    <property type="component" value="Unassembled WGS sequence"/>
</dbReference>
<sequence>MDSDPEPKRPLQLSIDLNEDPPTPPCEAATSDPTANSDHEATPDQPGSSEPMQFLPYEAYMLACRFHGAVTPARGVPAEFPGEAGFSMPPLACGYCSRPELPGATMVCDGCERGFHLGCVVPPAMWHQKIDEWVCPECQSAGVPARRWSLAGGANPMLDMNALPPSEAEGSEQQQIEILSRYKRPNTSDISPLSGFATSLQHFAINNPGILTEATSRGSFYFQGLPPDGRHFMPAFNSGPGSMYLPMEADSINDSLVSHRSAPVRRRRVRSNIFAASYLAQNQEILRGGGGSSSSRGLGLEPFMDLDAMQPRFADSAAPPRLPRYLIEENGRYTQMDFPAGFPIQFEDYYLVNLGEVDFRMTYHTNCEIYPVGFTSYWHDRVTGSLFEFEVLDGGINGPHFSVRRMPCSSFPLPNASTVLFLNTAKAADSSTDKTDSAVSCITTAPDGEDDVMTLLEEPCQLDEDLMACLQGNFGNEASGSQFNLFSSCTEKKASRTDRIGEFVVQGESLTLVWGKVVSTIVDACWEMYQQSGSMPFCCNHVSDGVKIPENLGHLARVCCACGPLGIAKTIQNEKNLESSCLAIREWLDRDRAGLDFEFVQEVIENLLPACGNCTRYHFLGNRSNFLEALTVASENLVAVPKNGVKGMVEALYRSSKLHRNDKPPGGKPFSKRLPAKLAGDVFQIWEFMYRFKDILDLQGLPSYEDIEEELINPWPETPRGTINQLEVVQSGTHDQASQPSGNGEGMSMFVPVETSSTREASQIKLASGSLGQCGGIWLATIHTSLLKLLLNEVISRAVVFVDPTAEARESRPRRGRRKDVESSASKDLKVDILTINELTWPELARRYALAVVKLGACVELSDMSCSDGVKIFRALQGDGGVLFGGISGVAGIKADALLLAEAQRQIIDPANEEKVILMEKKDNSDVVVSPEPAIADVNIVPEWAQPLENVRKLPTNVGTRIRKCIFEALERNPPDWAKKILEHSISKEVYKGNASGPTKKLALSVLADASGGTVPQKPPEKKPHKESHTVSIPDSITKKCRIVLRQALTTVTEKQKNFCNLLGTSLVNSDEEEFEGIIGFPAMFSRPLDFRTIDMRLAAGAYGGSHEAFLEDVQEVLQNLRTGHADNSSQLEKVEKLSGSFESLYKNEVLSLVQKLTTCPISSNHDKGLENELLEALAVLNDLPKAPWDDGLCKVCGVDRDDKSVLLCDTCDSEYHMYCLNPPLVRIPEGNWYCPSCCRSRGKGKGKERQDSGSAEKRRLKVFGSEGNCSFKLALSQLVSTMEQREYWEMSLDERILLLKFLCDELLNSFLLREHVDQCIEKSIDLQQKLKSLSSELRNLKVREDILAIKALKSDSRPNNEPNNEECITSVCAGDANQSNNEPEEGATNGDTLDKSTMDDEMDTVKNEISTLQDAIVNLELQLSRVCVRREFLGRDTLGRLYWVTTRPGKRPWLVVDGTVPSKKEKRNEKSTFLNRSVLLGQSESVAEVAPLFVLYESEEEVHALVNWLRESDPRERELKESISALQRLVSNKAASSDEPFLPHGKIFSPQLKTRALEVLESQFGAIIDDEIKELPKRPKKKGKMSEEKLFRCECLEPVWTSRNHCFSCHRTFSVQTEFDAHFNGKCTPRIKTKTGVDFVNESTKEKDDRTGANMTLKCPFDFEEICKRFIVKDSIKEDVQQIGLIGSNGVPSFVNKRANYLDPDNLVLLDRKEDLVAGGMIEAGSYSGKSSLLTLTEEQLVGKKESSLDNEKVTNHYALPNLNYRCTVPEASLRSVKGRNSQVVRFLKTNLLDMEAALPDESLRLTRYDPAERCAWRAFVKTAESIYEMVQSIILLEGMIKSEYIKPQWWHWSSLTAAAKTPSITSLALRLYTLDDCLVYTKYASNAPATELTDTVPSAIKPSNKGKKRKESD</sequence>
<dbReference type="InterPro" id="IPR028942">
    <property type="entry name" value="WHIM1_dom"/>
</dbReference>
<dbReference type="GO" id="GO:0008270">
    <property type="term" value="F:zinc ion binding"/>
    <property type="evidence" value="ECO:0007669"/>
    <property type="project" value="UniProtKB-KW"/>
</dbReference>
<dbReference type="SUPFAM" id="SSF57903">
    <property type="entry name" value="FYVE/PHD zinc finger"/>
    <property type="match status" value="2"/>
</dbReference>
<dbReference type="InterPro" id="IPR001965">
    <property type="entry name" value="Znf_PHD"/>
</dbReference>
<keyword evidence="2" id="KW-0479">Metal-binding</keyword>
<reference evidence="12" key="1">
    <citation type="submission" date="2020-01" db="EMBL/GenBank/DDBJ databases">
        <title>Genome sequence of Kobresia littledalei, the first chromosome-level genome in the family Cyperaceae.</title>
        <authorList>
            <person name="Qu G."/>
        </authorList>
    </citation>
    <scope>NUCLEOTIDE SEQUENCE</scope>
    <source>
        <strain evidence="12">C.B.Clarke</strain>
        <tissue evidence="12">Leaf</tissue>
    </source>
</reference>
<dbReference type="Pfam" id="PF00628">
    <property type="entry name" value="PHD"/>
    <property type="match status" value="2"/>
</dbReference>
<evidence type="ECO:0000256" key="7">
    <source>
        <dbReference type="PROSITE-ProRule" id="PRU00035"/>
    </source>
</evidence>
<evidence type="ECO:0000256" key="8">
    <source>
        <dbReference type="PROSITE-ProRule" id="PRU00146"/>
    </source>
</evidence>
<evidence type="ECO:0000256" key="2">
    <source>
        <dbReference type="ARBA" id="ARBA00022723"/>
    </source>
</evidence>
<keyword evidence="4" id="KW-0862">Zinc</keyword>
<evidence type="ECO:0000259" key="11">
    <source>
        <dbReference type="PROSITE" id="PS50016"/>
    </source>
</evidence>